<evidence type="ECO:0000256" key="1">
    <source>
        <dbReference type="SAM" id="Phobius"/>
    </source>
</evidence>
<dbReference type="AlphaFoldDB" id="A0AAW0EBJ4"/>
<evidence type="ECO:0000313" key="2">
    <source>
        <dbReference type="EMBL" id="KAK7062251.1"/>
    </source>
</evidence>
<name>A0AAW0EBJ4_9AGAR</name>
<keyword evidence="1" id="KW-0472">Membrane</keyword>
<feature type="transmembrane region" description="Helical" evidence="1">
    <location>
        <begin position="72"/>
        <end position="93"/>
    </location>
</feature>
<protein>
    <recommendedName>
        <fullName evidence="4">F-box domain-containing protein</fullName>
    </recommendedName>
</protein>
<gene>
    <name evidence="2" type="ORF">R3P38DRAFT_691781</name>
</gene>
<evidence type="ECO:0008006" key="4">
    <source>
        <dbReference type="Google" id="ProtNLM"/>
    </source>
</evidence>
<sequence length="394" mass="44602">MVKRSTVRIRRSRVAISAPIPPEICAIICEMVADRGSLLMLCRTSSVFRVEAQRLLYRTVDLSEKPVCARKLNAWAAVVSMHAYLAGFVHSLVLRLPDMVSFEAYTANKLGRALSKCVNLKELRILAEEAGSVVPGGWILNGCSFRLTHFENHYFDNTVIREFWKRQTELLVVSSEHNVCAMDPDQLLPRLIAVKTDSIEQLPVKRLLERVELPVWVDLAPLQQYQASLTTLNLVRNWISLNPRFQIGAVMKVVAETLPNLEHFGIIEMERCRDKTVYWNDKTSQAVLQKFLGLQTLALQMQSQSCFLIEGANNPRHHFRCSTDVCDFGREIMTMCSTLRRVAICVKFNAVGLNVLTRSQPGGTICEEPGSWPGIETFSMFWKPSTVPLPVHED</sequence>
<keyword evidence="1" id="KW-0812">Transmembrane</keyword>
<evidence type="ECO:0000313" key="3">
    <source>
        <dbReference type="Proteomes" id="UP001362999"/>
    </source>
</evidence>
<organism evidence="2 3">
    <name type="scientific">Favolaschia claudopus</name>
    <dbReference type="NCBI Taxonomy" id="2862362"/>
    <lineage>
        <taxon>Eukaryota</taxon>
        <taxon>Fungi</taxon>
        <taxon>Dikarya</taxon>
        <taxon>Basidiomycota</taxon>
        <taxon>Agaricomycotina</taxon>
        <taxon>Agaricomycetes</taxon>
        <taxon>Agaricomycetidae</taxon>
        <taxon>Agaricales</taxon>
        <taxon>Marasmiineae</taxon>
        <taxon>Mycenaceae</taxon>
        <taxon>Favolaschia</taxon>
    </lineage>
</organism>
<keyword evidence="3" id="KW-1185">Reference proteome</keyword>
<proteinExistence type="predicted"/>
<reference evidence="2 3" key="1">
    <citation type="journal article" date="2024" name="J Genomics">
        <title>Draft genome sequencing and assembly of Favolaschia claudopus CIRM-BRFM 2984 isolated from oak limbs.</title>
        <authorList>
            <person name="Navarro D."/>
            <person name="Drula E."/>
            <person name="Chaduli D."/>
            <person name="Cazenave R."/>
            <person name="Ahrendt S."/>
            <person name="Wang J."/>
            <person name="Lipzen A."/>
            <person name="Daum C."/>
            <person name="Barry K."/>
            <person name="Grigoriev I.V."/>
            <person name="Favel A."/>
            <person name="Rosso M.N."/>
            <person name="Martin F."/>
        </authorList>
    </citation>
    <scope>NUCLEOTIDE SEQUENCE [LARGE SCALE GENOMIC DNA]</scope>
    <source>
        <strain evidence="2 3">CIRM-BRFM 2984</strain>
    </source>
</reference>
<keyword evidence="1" id="KW-1133">Transmembrane helix</keyword>
<dbReference type="EMBL" id="JAWWNJ010000002">
    <property type="protein sequence ID" value="KAK7062251.1"/>
    <property type="molecule type" value="Genomic_DNA"/>
</dbReference>
<comment type="caution">
    <text evidence="2">The sequence shown here is derived from an EMBL/GenBank/DDBJ whole genome shotgun (WGS) entry which is preliminary data.</text>
</comment>
<accession>A0AAW0EBJ4</accession>
<dbReference type="Proteomes" id="UP001362999">
    <property type="component" value="Unassembled WGS sequence"/>
</dbReference>